<evidence type="ECO:0000256" key="1">
    <source>
        <dbReference type="SAM" id="Phobius"/>
    </source>
</evidence>
<proteinExistence type="predicted"/>
<keyword evidence="1" id="KW-0472">Membrane</keyword>
<accession>A0A8D8W7W1</accession>
<dbReference type="EMBL" id="HBUF01240067">
    <property type="protein sequence ID" value="CAG6676531.1"/>
    <property type="molecule type" value="Transcribed_RNA"/>
</dbReference>
<organism evidence="2">
    <name type="scientific">Cacopsylla melanoneura</name>
    <dbReference type="NCBI Taxonomy" id="428564"/>
    <lineage>
        <taxon>Eukaryota</taxon>
        <taxon>Metazoa</taxon>
        <taxon>Ecdysozoa</taxon>
        <taxon>Arthropoda</taxon>
        <taxon>Hexapoda</taxon>
        <taxon>Insecta</taxon>
        <taxon>Pterygota</taxon>
        <taxon>Neoptera</taxon>
        <taxon>Paraneoptera</taxon>
        <taxon>Hemiptera</taxon>
        <taxon>Sternorrhyncha</taxon>
        <taxon>Psylloidea</taxon>
        <taxon>Psyllidae</taxon>
        <taxon>Psyllinae</taxon>
        <taxon>Cacopsylla</taxon>
    </lineage>
</organism>
<feature type="transmembrane region" description="Helical" evidence="1">
    <location>
        <begin position="12"/>
        <end position="30"/>
    </location>
</feature>
<dbReference type="AlphaFoldDB" id="A0A8D8W7W1"/>
<name>A0A8D8W7W1_9HEMI</name>
<keyword evidence="1" id="KW-1133">Transmembrane helix</keyword>
<reference evidence="2" key="1">
    <citation type="submission" date="2021-05" db="EMBL/GenBank/DDBJ databases">
        <authorList>
            <person name="Alioto T."/>
            <person name="Alioto T."/>
            <person name="Gomez Garrido J."/>
        </authorList>
    </citation>
    <scope>NUCLEOTIDE SEQUENCE</scope>
</reference>
<evidence type="ECO:0000313" key="2">
    <source>
        <dbReference type="EMBL" id="CAG6648230.1"/>
    </source>
</evidence>
<dbReference type="EMBL" id="HBUF01150908">
    <property type="protein sequence ID" value="CAG6648230.1"/>
    <property type="molecule type" value="Transcribed_RNA"/>
</dbReference>
<dbReference type="EMBL" id="HBUF01405678">
    <property type="protein sequence ID" value="CAG6738016.1"/>
    <property type="molecule type" value="Transcribed_RNA"/>
</dbReference>
<keyword evidence="1" id="KW-0812">Transmembrane</keyword>
<dbReference type="EMBL" id="HBUF01586938">
    <property type="protein sequence ID" value="CAG6772154.1"/>
    <property type="molecule type" value="Transcribed_RNA"/>
</dbReference>
<sequence>MVLASVLNTAPMAQSIIVVCGFVSALVFSIRSAEAGYLVAAVSTSDVTVGSSLHVGQSNILATSIGMSNIVSILGAQIAMIKPISICVSPCSIASVTISINSLNPIVRQSICSIVIRPCVRSIYTPYSRGVDQWRPYRLKLGILPSHDCV</sequence>
<protein>
    <submittedName>
        <fullName evidence="2">Uncharacterized protein</fullName>
    </submittedName>
</protein>
<dbReference type="EMBL" id="HBUF01586937">
    <property type="protein sequence ID" value="CAG6772153.1"/>
    <property type="molecule type" value="Transcribed_RNA"/>
</dbReference>